<name>A0A450VYQ3_9GAMM</name>
<dbReference type="Gene3D" id="3.10.20.860">
    <property type="match status" value="1"/>
</dbReference>
<dbReference type="NCBIfam" id="TIGR03831">
    <property type="entry name" value="YgiT_finger"/>
    <property type="match status" value="1"/>
</dbReference>
<protein>
    <submittedName>
        <fullName evidence="3">YgiT-type zinc finger domain-containing protein</fullName>
    </submittedName>
</protein>
<dbReference type="EMBL" id="CAADFA010000127">
    <property type="protein sequence ID" value="VFJ53696.1"/>
    <property type="molecule type" value="Genomic_DNA"/>
</dbReference>
<dbReference type="EMBL" id="CAADEZ010000018">
    <property type="protein sequence ID" value="VFJ44569.1"/>
    <property type="molecule type" value="Genomic_DNA"/>
</dbReference>
<evidence type="ECO:0000313" key="2">
    <source>
        <dbReference type="EMBL" id="VFJ53696.1"/>
    </source>
</evidence>
<dbReference type="InterPro" id="IPR022453">
    <property type="entry name" value="Znf_MqsA-type"/>
</dbReference>
<gene>
    <name evidence="1" type="ORF">BECKFM1743A_GA0114220_1001819</name>
    <name evidence="3" type="ORF">BECKFM1743B_GA0114221_1011911</name>
    <name evidence="2" type="ORF">BECKFM1743C_GA0114222_1012710</name>
</gene>
<dbReference type="EMBL" id="CAADFL010000119">
    <property type="protein sequence ID" value="VFK09890.1"/>
    <property type="molecule type" value="Genomic_DNA"/>
</dbReference>
<evidence type="ECO:0000313" key="1">
    <source>
        <dbReference type="EMBL" id="VFJ44569.1"/>
    </source>
</evidence>
<accession>A0A450VYQ3</accession>
<sequence>MRPMKCAICRNGNTEDGFATVLLERDGTTLVFKQVPAKVCNNCGEEYLSSGVNDALLRRAEEALRRGATLEMLDLAA</sequence>
<reference evidence="3" key="1">
    <citation type="submission" date="2019-02" db="EMBL/GenBank/DDBJ databases">
        <authorList>
            <person name="Gruber-Vodicka R. H."/>
            <person name="Seah K. B. B."/>
        </authorList>
    </citation>
    <scope>NUCLEOTIDE SEQUENCE</scope>
    <source>
        <strain evidence="1">BECK_BZ163</strain>
        <strain evidence="3">BECK_BZ164</strain>
        <strain evidence="2">BECK_BZ165</strain>
    </source>
</reference>
<organism evidence="3">
    <name type="scientific">Candidatus Kentrum sp. FM</name>
    <dbReference type="NCBI Taxonomy" id="2126340"/>
    <lineage>
        <taxon>Bacteria</taxon>
        <taxon>Pseudomonadati</taxon>
        <taxon>Pseudomonadota</taxon>
        <taxon>Gammaproteobacteria</taxon>
        <taxon>Candidatus Kentrum</taxon>
    </lineage>
</organism>
<evidence type="ECO:0000313" key="3">
    <source>
        <dbReference type="EMBL" id="VFK09890.1"/>
    </source>
</evidence>
<dbReference type="CDD" id="cd12870">
    <property type="entry name" value="MqsA"/>
    <property type="match status" value="1"/>
</dbReference>
<proteinExistence type="predicted"/>
<dbReference type="AlphaFoldDB" id="A0A450VYQ3"/>